<dbReference type="GO" id="GO:0046872">
    <property type="term" value="F:metal ion binding"/>
    <property type="evidence" value="ECO:0007669"/>
    <property type="project" value="InterPro"/>
</dbReference>
<evidence type="ECO:0000313" key="8">
    <source>
        <dbReference type="EMBL" id="ELU12186.1"/>
    </source>
</evidence>
<evidence type="ECO:0000256" key="5">
    <source>
        <dbReference type="ARBA" id="ARBA00022840"/>
    </source>
</evidence>
<keyword evidence="4 6" id="KW-0547">Nucleotide-binding</keyword>
<keyword evidence="2" id="KW-0963">Cytoplasm</keyword>
<accession>R7V749</accession>
<dbReference type="SUPFAM" id="SSF56059">
    <property type="entry name" value="Glutathione synthetase ATP-binding domain-like"/>
    <property type="match status" value="1"/>
</dbReference>
<dbReference type="GO" id="GO:0015630">
    <property type="term" value="C:microtubule cytoskeleton"/>
    <property type="evidence" value="ECO:0007669"/>
    <property type="project" value="TreeGrafter"/>
</dbReference>
<evidence type="ECO:0000259" key="7">
    <source>
        <dbReference type="PROSITE" id="PS50975"/>
    </source>
</evidence>
<dbReference type="OrthoDB" id="202825at2759"/>
<evidence type="ECO:0000256" key="2">
    <source>
        <dbReference type="ARBA" id="ARBA00022490"/>
    </source>
</evidence>
<gene>
    <name evidence="8" type="ORF">CAPTEDRAFT_123349</name>
</gene>
<evidence type="ECO:0000313" key="10">
    <source>
        <dbReference type="Proteomes" id="UP000014760"/>
    </source>
</evidence>
<evidence type="ECO:0000313" key="9">
    <source>
        <dbReference type="EnsemblMetazoa" id="CapteP123349"/>
    </source>
</evidence>
<dbReference type="STRING" id="283909.R7V749"/>
<name>R7V749_CAPTE</name>
<dbReference type="InterPro" id="IPR011761">
    <property type="entry name" value="ATP-grasp"/>
</dbReference>
<dbReference type="InterPro" id="IPR004344">
    <property type="entry name" value="TTL/TTLL_fam"/>
</dbReference>
<dbReference type="HOGENOM" id="CLU_010131_2_1_1"/>
<dbReference type="GO" id="GO:0005524">
    <property type="term" value="F:ATP binding"/>
    <property type="evidence" value="ECO:0007669"/>
    <property type="project" value="UniProtKB-UniRule"/>
</dbReference>
<dbReference type="Gene3D" id="3.30.470.20">
    <property type="entry name" value="ATP-grasp fold, B domain"/>
    <property type="match status" value="1"/>
</dbReference>
<dbReference type="AlphaFoldDB" id="R7V749"/>
<proteinExistence type="predicted"/>
<dbReference type="OMA" id="QPGMKAA"/>
<reference evidence="9" key="3">
    <citation type="submission" date="2015-06" db="UniProtKB">
        <authorList>
            <consortium name="EnsemblMetazoa"/>
        </authorList>
    </citation>
    <scope>IDENTIFICATION</scope>
</reference>
<evidence type="ECO:0000256" key="4">
    <source>
        <dbReference type="ARBA" id="ARBA00022741"/>
    </source>
</evidence>
<reference evidence="10" key="1">
    <citation type="submission" date="2012-12" db="EMBL/GenBank/DDBJ databases">
        <authorList>
            <person name="Hellsten U."/>
            <person name="Grimwood J."/>
            <person name="Chapman J.A."/>
            <person name="Shapiro H."/>
            <person name="Aerts A."/>
            <person name="Otillar R.P."/>
            <person name="Terry A.Y."/>
            <person name="Boore J.L."/>
            <person name="Simakov O."/>
            <person name="Marletaz F."/>
            <person name="Cho S.-J."/>
            <person name="Edsinger-Gonzales E."/>
            <person name="Havlak P."/>
            <person name="Kuo D.-H."/>
            <person name="Larsson T."/>
            <person name="Lv J."/>
            <person name="Arendt D."/>
            <person name="Savage R."/>
            <person name="Osoegawa K."/>
            <person name="de Jong P."/>
            <person name="Lindberg D.R."/>
            <person name="Seaver E.C."/>
            <person name="Weisblat D.A."/>
            <person name="Putnam N.H."/>
            <person name="Grigoriev I.V."/>
            <person name="Rokhsar D.S."/>
        </authorList>
    </citation>
    <scope>NUCLEOTIDE SEQUENCE</scope>
    <source>
        <strain evidence="10">I ESC-2004</strain>
    </source>
</reference>
<sequence length="265" mass="30789">MTEKLLKKSDACLKKIKQFWPQYDLDGKRNLWIVKPGDKSKGVGIEFCDRLEDIMKYVNNSTQSGNYVMQKYIERPLLIYSCKFDIRQWFLVTDWNPLTVWFYKESYLRICSQEFNYDSMHEAVHLSNVAVQQNYINGTRDTRLPENNFMTSTEFQVYLTEVKSGEKWEEVIYPGMKNAVVNTLLATQDIAENKKCAFELYGADFMICENYEPYLLEVNASPGMAPSSVQKAKLCADVIDDTIKVVFDRKEDSACDTGGYELIYK</sequence>
<dbReference type="InterPro" id="IPR051437">
    <property type="entry name" value="TTLL_monoglycylase"/>
</dbReference>
<keyword evidence="10" id="KW-1185">Reference proteome</keyword>
<organism evidence="8">
    <name type="scientific">Capitella teleta</name>
    <name type="common">Polychaete worm</name>
    <dbReference type="NCBI Taxonomy" id="283909"/>
    <lineage>
        <taxon>Eukaryota</taxon>
        <taxon>Metazoa</taxon>
        <taxon>Spiralia</taxon>
        <taxon>Lophotrochozoa</taxon>
        <taxon>Annelida</taxon>
        <taxon>Polychaeta</taxon>
        <taxon>Sedentaria</taxon>
        <taxon>Scolecida</taxon>
        <taxon>Capitellidae</taxon>
        <taxon>Capitella</taxon>
    </lineage>
</organism>
<protein>
    <recommendedName>
        <fullName evidence="7">ATP-grasp domain-containing protein</fullName>
    </recommendedName>
</protein>
<evidence type="ECO:0000256" key="6">
    <source>
        <dbReference type="PROSITE-ProRule" id="PRU00409"/>
    </source>
</evidence>
<dbReference type="Proteomes" id="UP000014760">
    <property type="component" value="Unassembled WGS sequence"/>
</dbReference>
<keyword evidence="5 6" id="KW-0067">ATP-binding</keyword>
<evidence type="ECO:0000256" key="1">
    <source>
        <dbReference type="ARBA" id="ARBA00004496"/>
    </source>
</evidence>
<dbReference type="PROSITE" id="PS50975">
    <property type="entry name" value="ATP_GRASP"/>
    <property type="match status" value="1"/>
</dbReference>
<reference evidence="8 10" key="2">
    <citation type="journal article" date="2013" name="Nature">
        <title>Insights into bilaterian evolution from three spiralian genomes.</title>
        <authorList>
            <person name="Simakov O."/>
            <person name="Marletaz F."/>
            <person name="Cho S.J."/>
            <person name="Edsinger-Gonzales E."/>
            <person name="Havlak P."/>
            <person name="Hellsten U."/>
            <person name="Kuo D.H."/>
            <person name="Larsson T."/>
            <person name="Lv J."/>
            <person name="Arendt D."/>
            <person name="Savage R."/>
            <person name="Osoegawa K."/>
            <person name="de Jong P."/>
            <person name="Grimwood J."/>
            <person name="Chapman J.A."/>
            <person name="Shapiro H."/>
            <person name="Aerts A."/>
            <person name="Otillar R.P."/>
            <person name="Terry A.Y."/>
            <person name="Boore J.L."/>
            <person name="Grigoriev I.V."/>
            <person name="Lindberg D.R."/>
            <person name="Seaver E.C."/>
            <person name="Weisblat D.A."/>
            <person name="Putnam N.H."/>
            <person name="Rokhsar D.S."/>
        </authorList>
    </citation>
    <scope>NUCLEOTIDE SEQUENCE</scope>
    <source>
        <strain evidence="8 10">I ESC-2004</strain>
    </source>
</reference>
<evidence type="ECO:0000256" key="3">
    <source>
        <dbReference type="ARBA" id="ARBA00022598"/>
    </source>
</evidence>
<keyword evidence="3" id="KW-0436">Ligase</keyword>
<dbReference type="EMBL" id="AMQN01000829">
    <property type="status" value="NOT_ANNOTATED_CDS"/>
    <property type="molecule type" value="Genomic_DNA"/>
</dbReference>
<feature type="domain" description="ATP-grasp" evidence="7">
    <location>
        <begin position="203"/>
        <end position="247"/>
    </location>
</feature>
<dbReference type="Pfam" id="PF03133">
    <property type="entry name" value="TTL"/>
    <property type="match status" value="1"/>
</dbReference>
<dbReference type="PANTHER" id="PTHR45870:SF2">
    <property type="entry name" value="TUBULIN MONOGLYCYLASE TTLL3"/>
    <property type="match status" value="1"/>
</dbReference>
<dbReference type="GO" id="GO:0005737">
    <property type="term" value="C:cytoplasm"/>
    <property type="evidence" value="ECO:0007669"/>
    <property type="project" value="UniProtKB-SubCell"/>
</dbReference>
<dbReference type="PROSITE" id="PS51221">
    <property type="entry name" value="TTL"/>
    <property type="match status" value="1"/>
</dbReference>
<dbReference type="EnsemblMetazoa" id="CapteT123349">
    <property type="protein sequence ID" value="CapteP123349"/>
    <property type="gene ID" value="CapteG123349"/>
</dbReference>
<feature type="non-terminal residue" evidence="8">
    <location>
        <position position="265"/>
    </location>
</feature>
<comment type="subcellular location">
    <subcellularLocation>
        <location evidence="1">Cytoplasm</location>
    </subcellularLocation>
</comment>
<dbReference type="EMBL" id="KB296161">
    <property type="protein sequence ID" value="ELU12186.1"/>
    <property type="molecule type" value="Genomic_DNA"/>
</dbReference>
<dbReference type="GO" id="GO:0070736">
    <property type="term" value="F:protein-glycine ligase activity, initiating"/>
    <property type="evidence" value="ECO:0007669"/>
    <property type="project" value="TreeGrafter"/>
</dbReference>
<dbReference type="PANTHER" id="PTHR45870">
    <property type="entry name" value="TUBULIN MONOGLYCYLASE TTLL3"/>
    <property type="match status" value="1"/>
</dbReference>